<dbReference type="RefSeq" id="WP_045248269.1">
    <property type="nucleotide sequence ID" value="NZ_JYIY01000078.1"/>
</dbReference>
<keyword evidence="3 6" id="KW-0812">Transmembrane</keyword>
<evidence type="ECO:0000259" key="7">
    <source>
        <dbReference type="Pfam" id="PF04138"/>
    </source>
</evidence>
<accession>A0A0F0LTK7</accession>
<dbReference type="InterPro" id="IPR007267">
    <property type="entry name" value="GtrA_DPMS_TM"/>
</dbReference>
<dbReference type="PATRIC" id="fig|400772.4.peg.2376"/>
<keyword evidence="10" id="KW-1185">Reference proteome</keyword>
<dbReference type="OrthoDB" id="9807815at2"/>
<comment type="subcellular location">
    <subcellularLocation>
        <location evidence="1">Membrane</location>
        <topology evidence="1">Multi-pass membrane protein</topology>
    </subcellularLocation>
</comment>
<evidence type="ECO:0000256" key="1">
    <source>
        <dbReference type="ARBA" id="ARBA00004141"/>
    </source>
</evidence>
<keyword evidence="5 6" id="KW-0472">Membrane</keyword>
<proteinExistence type="inferred from homology"/>
<evidence type="ECO:0000313" key="10">
    <source>
        <dbReference type="Proteomes" id="UP000033451"/>
    </source>
</evidence>
<dbReference type="EMBL" id="DMNG01000276">
    <property type="protein sequence ID" value="HAN26031.1"/>
    <property type="molecule type" value="Genomic_DNA"/>
</dbReference>
<organism evidence="9 10">
    <name type="scientific">Microbacterium ginsengisoli</name>
    <dbReference type="NCBI Taxonomy" id="400772"/>
    <lineage>
        <taxon>Bacteria</taxon>
        <taxon>Bacillati</taxon>
        <taxon>Actinomycetota</taxon>
        <taxon>Actinomycetes</taxon>
        <taxon>Micrococcales</taxon>
        <taxon>Microbacteriaceae</taxon>
        <taxon>Microbacterium</taxon>
    </lineage>
</organism>
<feature type="transmembrane region" description="Helical" evidence="6">
    <location>
        <begin position="105"/>
        <end position="128"/>
    </location>
</feature>
<sequence length="181" mass="20349">MIKRVRLERDRAAEIYRELGLAELFRRLVVYRTQNGLLQMLRYLVVGAVAAVVDTGALLLLTHVLHVEVLTAGTISFALGTIVNYVLSVLWVFSRTAYPYVEMALFVLIGAAGLVVNDVVLWVCTQLLDMDVLWSKLVAIVVGFAWNFILRKIMFDRLGARMRRAADDRARALDRDAEPAA</sequence>
<name>A0A0F0LTK7_9MICO</name>
<dbReference type="Proteomes" id="UP000033451">
    <property type="component" value="Unassembled WGS sequence"/>
</dbReference>
<feature type="transmembrane region" description="Helical" evidence="6">
    <location>
        <begin position="70"/>
        <end position="93"/>
    </location>
</feature>
<evidence type="ECO:0000256" key="2">
    <source>
        <dbReference type="ARBA" id="ARBA00009399"/>
    </source>
</evidence>
<evidence type="ECO:0000313" key="9">
    <source>
        <dbReference type="EMBL" id="KJL35605.1"/>
    </source>
</evidence>
<evidence type="ECO:0000313" key="8">
    <source>
        <dbReference type="EMBL" id="HAN26031.1"/>
    </source>
</evidence>
<dbReference type="Proteomes" id="UP000257479">
    <property type="component" value="Unassembled WGS sequence"/>
</dbReference>
<dbReference type="PANTHER" id="PTHR38459">
    <property type="entry name" value="PROPHAGE BACTOPRENOL-LINKED GLUCOSE TRANSLOCASE HOMOLOG"/>
    <property type="match status" value="1"/>
</dbReference>
<gene>
    <name evidence="8" type="ORF">DCP95_15905</name>
    <name evidence="9" type="ORF">RR49_02364</name>
</gene>
<comment type="caution">
    <text evidence="9">The sequence shown here is derived from an EMBL/GenBank/DDBJ whole genome shotgun (WGS) entry which is preliminary data.</text>
</comment>
<dbReference type="GO" id="GO:0000271">
    <property type="term" value="P:polysaccharide biosynthetic process"/>
    <property type="evidence" value="ECO:0007669"/>
    <property type="project" value="InterPro"/>
</dbReference>
<evidence type="ECO:0000256" key="6">
    <source>
        <dbReference type="SAM" id="Phobius"/>
    </source>
</evidence>
<dbReference type="GO" id="GO:0005886">
    <property type="term" value="C:plasma membrane"/>
    <property type="evidence" value="ECO:0007669"/>
    <property type="project" value="TreeGrafter"/>
</dbReference>
<comment type="similarity">
    <text evidence="2">Belongs to the GtrA family.</text>
</comment>
<feature type="transmembrane region" description="Helical" evidence="6">
    <location>
        <begin position="134"/>
        <end position="154"/>
    </location>
</feature>
<reference evidence="8 11" key="2">
    <citation type="journal article" date="2018" name="Nat. Biotechnol.">
        <title>A standardized bacterial taxonomy based on genome phylogeny substantially revises the tree of life.</title>
        <authorList>
            <person name="Parks D.H."/>
            <person name="Chuvochina M."/>
            <person name="Waite D.W."/>
            <person name="Rinke C."/>
            <person name="Skarshewski A."/>
            <person name="Chaumeil P.A."/>
            <person name="Hugenholtz P."/>
        </authorList>
    </citation>
    <scope>NUCLEOTIDE SEQUENCE [LARGE SCALE GENOMIC DNA]</scope>
    <source>
        <strain evidence="8">UBA9152</strain>
    </source>
</reference>
<evidence type="ECO:0000256" key="5">
    <source>
        <dbReference type="ARBA" id="ARBA00023136"/>
    </source>
</evidence>
<keyword evidence="4 6" id="KW-1133">Transmembrane helix</keyword>
<evidence type="ECO:0000256" key="3">
    <source>
        <dbReference type="ARBA" id="ARBA00022692"/>
    </source>
</evidence>
<feature type="domain" description="GtrA/DPMS transmembrane" evidence="7">
    <location>
        <begin position="42"/>
        <end position="154"/>
    </location>
</feature>
<reference evidence="9 10" key="1">
    <citation type="submission" date="2015-02" db="EMBL/GenBank/DDBJ databases">
        <title>Draft genome sequences of ten Microbacterium spp. with emphasis on heavy metal contaminated environments.</title>
        <authorList>
            <person name="Corretto E."/>
        </authorList>
    </citation>
    <scope>NUCLEOTIDE SEQUENCE [LARGE SCALE GENOMIC DNA]</scope>
    <source>
        <strain evidence="9 10">DSM 18659</strain>
    </source>
</reference>
<feature type="transmembrane region" description="Helical" evidence="6">
    <location>
        <begin position="41"/>
        <end position="64"/>
    </location>
</feature>
<evidence type="ECO:0000256" key="4">
    <source>
        <dbReference type="ARBA" id="ARBA00022989"/>
    </source>
</evidence>
<dbReference type="InterPro" id="IPR051401">
    <property type="entry name" value="GtrA_CellWall_Glycosyl"/>
</dbReference>
<dbReference type="EMBL" id="JYIY01000078">
    <property type="protein sequence ID" value="KJL35605.1"/>
    <property type="molecule type" value="Genomic_DNA"/>
</dbReference>
<dbReference type="AlphaFoldDB" id="A0A0F0LTK7"/>
<dbReference type="PANTHER" id="PTHR38459:SF1">
    <property type="entry name" value="PROPHAGE BACTOPRENOL-LINKED GLUCOSE TRANSLOCASE HOMOLOG"/>
    <property type="match status" value="1"/>
</dbReference>
<protein>
    <submittedName>
        <fullName evidence="8">GtrA family protein</fullName>
    </submittedName>
    <submittedName>
        <fullName evidence="9">GtrA-like protein</fullName>
    </submittedName>
</protein>
<dbReference type="STRING" id="400772.RR49_02364"/>
<evidence type="ECO:0000313" key="11">
    <source>
        <dbReference type="Proteomes" id="UP000257479"/>
    </source>
</evidence>
<dbReference type="Pfam" id="PF04138">
    <property type="entry name" value="GtrA_DPMS_TM"/>
    <property type="match status" value="1"/>
</dbReference>